<proteinExistence type="predicted"/>
<protein>
    <submittedName>
        <fullName evidence="2">Uncharacterized protein</fullName>
    </submittedName>
</protein>
<feature type="compositionally biased region" description="Acidic residues" evidence="1">
    <location>
        <begin position="2025"/>
        <end position="2047"/>
    </location>
</feature>
<accession>A0A6C0M292</accession>
<organism evidence="2">
    <name type="scientific">viral metagenome</name>
    <dbReference type="NCBI Taxonomy" id="1070528"/>
    <lineage>
        <taxon>unclassified sequences</taxon>
        <taxon>metagenomes</taxon>
        <taxon>organismal metagenomes</taxon>
    </lineage>
</organism>
<name>A0A6C0M292_9ZZZZ</name>
<sequence>MSVQLQLGDIIQIEAKNQDLNNHVYVIDYLDETKLRLIDAETTLPCTLTINPETGSFSDESIFNINILDHAPEPGYARQNGLLPNTWIDIYFGGEHPTVITGRISNLEEGEDMIELTTAPDNDVIYINFGFKGLPEHLPIERINIRPPPSTVGVGVGVGEEGAEGASMAQADQDPFDDGIAPPVQTVAVAVPAVRNAIAEMLHDADEIMASQAVQEFSFMVDVPAERKRYTLESQTNDLLNALLSKVPATQRSDTVLNGIHTLITRFKQLREQFSTFDRNGNVHMPAMHGPDHRPLIHALRRMNQRLHWILPVAVCRKKTYLNEDASALEEAGAASASEDVIQIQMSQMLTDEFQSQSAYKNGTESYAAYMNRISSAPFVPPEYEEDYLASAAVRDNLSAVIDNLGELKSSVVAGEELKTRRFVMQRYNLGLTRLQDTSMTDKRMMAEVVPMTPADPLTMKSLIMLPESAVSYSRIGLHSINVLDKSMMNQHNLNYWQLLRKTTRISTRTIDDLDEHIAFNSRDFLKDIKEYVLTGEITDADRYAEYLRIVVPRTRVLFDLVKKHLVGSLTLSEIVNYLEPFMVYHRDLTHHQYTDMVAFLRERIRDHKRNYALIKAQCDKARAHNYGVLHLGLSLLYNLLVSGKAHQEDAAAAGAATGAAVAGSSVFETYGFSREQYNISGDTAFQRADAADAELRLRRALTPSELMHRMLVADNARLYMCAVAKLNLELLTSFDFAALLNQQTAKFKQRKAAEEGNNKCANITIAKQYLADSDELEDDNGVEIAFDRKFDRTNYEFIKRYESQQQAMPREEFVLFLKEEIKRELKVPDDRQAGVEAEAMLLGERPVQDGQYAVIELDNNDGTNRYLYYVRKGKQWIRDTNIPTGVSMYDPSVFCNVQEKCFTVDNTCMDQQLAADAVKEGLLDEMNAEFKVSVDDNRERTVQRIDGKFQYYDTVLPRLRHMKYARMTKYNDAQLRHQVSADDFQDILQSPYERLKTIILGQSDLVKRSADILNFAERYTRGANERLSEDPHWLYCVKTDVKLLPSFLRRLAAAFMASASSASSASDAPSYQSVLRTVCREQGEISDEGNAVVDKYSGYIIMHIESATEEGSEFRDLLDEGADGAEPTAATSVKSTVPQKYDNPRAAMISNVITSMGNYLNVDLSALREFIVEKTMATLNATLKSEEQYNRAAQAYFEKEKKRLPTFKESLHQSLLLYALTFLTVAVQTAIPSLKTNKTQPGCVRSFVGYPLLGEEDMSGIRYVACIAHQLKSKSVEPWSAIKDMKEAGIADKIKLFMNKYVVTNGEIGDLLALKREYLKEHAEELVPAELDIRRMTTFLPPLSGVVNPTTNPVSPQFMEALEENLRRGKREQNEQLGVLRAKVMYFSLGIQQLVQEVVSKYGTQLLLKPQTEGGVPFLQNACCLEGVDSTTLDFFVRQRPGIQECNLDAAKTQAIIDRVVQLSRAATYYHPTSTKSEFPGLSAQFDERTIYAALIAFCNFNNLRPTPPELQLFCVNKPAPDEFNASDPITTQIEKLKRRGVNFTHEAFAQMMQAVCSHNVLPSQLNQPEWSSDQQLHDMIANLDAKDKSAYRIIPDEMQAHILSIMDTYDLALSEETVEMREFKSYLSNLCDDRWSQIGSFLDANKANVPHFSKQRAKLKTAFGTLMEFAPQKPGGVIESGDATLSRAVQFTQNCMHLLTDVLPNMIRNQVQRNANSVKVPAHWGLSNVHREDVRSIVSRTYAGLNKFYGDRQLATLLRGMQTRVRDLTRLMSVTPFFAEISLQPDKAIQAGTQTQTQGTQTQGTKTFSVFDNRTVHLLYKYYFFELLAEYTRMVDYDEGNIVAETVPVEEDALVAATLRAEEAVSGVMEEVQITQVERTAVGKTIVELLFAYADIVDDERAAVDMNADMIKERVRRTKDKEKELIVEEFDGMTKDQRDIEKFFKDHRMGDWNVGMQKGLRQYVGDTYDREREEMEQQLRRERQLNRRDFVSDMQREIFMDGDADREAARIEAEEYSLRSLPTDDDYGDADDGGALDYEDVNEVE</sequence>
<dbReference type="EMBL" id="MN740631">
    <property type="protein sequence ID" value="QHU36760.1"/>
    <property type="molecule type" value="Genomic_DNA"/>
</dbReference>
<evidence type="ECO:0000313" key="2">
    <source>
        <dbReference type="EMBL" id="QHU36760.1"/>
    </source>
</evidence>
<feature type="region of interest" description="Disordered" evidence="1">
    <location>
        <begin position="2017"/>
        <end position="2047"/>
    </location>
</feature>
<evidence type="ECO:0000256" key="1">
    <source>
        <dbReference type="SAM" id="MobiDB-lite"/>
    </source>
</evidence>
<reference evidence="2" key="1">
    <citation type="journal article" date="2020" name="Nature">
        <title>Giant virus diversity and host interactions through global metagenomics.</title>
        <authorList>
            <person name="Schulz F."/>
            <person name="Roux S."/>
            <person name="Paez-Espino D."/>
            <person name="Jungbluth S."/>
            <person name="Walsh D.A."/>
            <person name="Denef V.J."/>
            <person name="McMahon K.D."/>
            <person name="Konstantinidis K.T."/>
            <person name="Eloe-Fadrosh E.A."/>
            <person name="Kyrpides N.C."/>
            <person name="Woyke T."/>
        </authorList>
    </citation>
    <scope>NUCLEOTIDE SEQUENCE</scope>
    <source>
        <strain evidence="2">GVMAG-S-1035124-57</strain>
    </source>
</reference>